<evidence type="ECO:0000313" key="2">
    <source>
        <dbReference type="EMBL" id="GBP36734.1"/>
    </source>
</evidence>
<comment type="caution">
    <text evidence="2">The sequence shown here is derived from an EMBL/GenBank/DDBJ whole genome shotgun (WGS) entry which is preliminary data.</text>
</comment>
<organism evidence="2 3">
    <name type="scientific">Eumeta variegata</name>
    <name type="common">Bagworm moth</name>
    <name type="synonym">Eumeta japonica</name>
    <dbReference type="NCBI Taxonomy" id="151549"/>
    <lineage>
        <taxon>Eukaryota</taxon>
        <taxon>Metazoa</taxon>
        <taxon>Ecdysozoa</taxon>
        <taxon>Arthropoda</taxon>
        <taxon>Hexapoda</taxon>
        <taxon>Insecta</taxon>
        <taxon>Pterygota</taxon>
        <taxon>Neoptera</taxon>
        <taxon>Endopterygota</taxon>
        <taxon>Lepidoptera</taxon>
        <taxon>Glossata</taxon>
        <taxon>Ditrysia</taxon>
        <taxon>Tineoidea</taxon>
        <taxon>Psychidae</taxon>
        <taxon>Oiketicinae</taxon>
        <taxon>Eumeta</taxon>
    </lineage>
</organism>
<proteinExistence type="predicted"/>
<sequence>MNFEYKSILFALTRSRMNRPPMIHGRRNESLIYTLLWRLYGLIHGSLSAAERRPAISPAICIPHDIWARLEARGANVGVARTHPSSGRAARPRRRPRRPNCAPD</sequence>
<evidence type="ECO:0000313" key="3">
    <source>
        <dbReference type="Proteomes" id="UP000299102"/>
    </source>
</evidence>
<gene>
    <name evidence="2" type="ORF">EVAR_24737_1</name>
</gene>
<dbReference type="Proteomes" id="UP000299102">
    <property type="component" value="Unassembled WGS sequence"/>
</dbReference>
<keyword evidence="3" id="KW-1185">Reference proteome</keyword>
<evidence type="ECO:0000256" key="1">
    <source>
        <dbReference type="SAM" id="MobiDB-lite"/>
    </source>
</evidence>
<reference evidence="2 3" key="1">
    <citation type="journal article" date="2019" name="Commun. Biol.">
        <title>The bagworm genome reveals a unique fibroin gene that provides high tensile strength.</title>
        <authorList>
            <person name="Kono N."/>
            <person name="Nakamura H."/>
            <person name="Ohtoshi R."/>
            <person name="Tomita M."/>
            <person name="Numata K."/>
            <person name="Arakawa K."/>
        </authorList>
    </citation>
    <scope>NUCLEOTIDE SEQUENCE [LARGE SCALE GENOMIC DNA]</scope>
</reference>
<feature type="region of interest" description="Disordered" evidence="1">
    <location>
        <begin position="78"/>
        <end position="104"/>
    </location>
</feature>
<dbReference type="AlphaFoldDB" id="A0A4C1VFJ7"/>
<accession>A0A4C1VFJ7</accession>
<name>A0A4C1VFJ7_EUMVA</name>
<protein>
    <submittedName>
        <fullName evidence="2">Uncharacterized protein</fullName>
    </submittedName>
</protein>
<dbReference type="EMBL" id="BGZK01000322">
    <property type="protein sequence ID" value="GBP36734.1"/>
    <property type="molecule type" value="Genomic_DNA"/>
</dbReference>